<keyword evidence="3 6" id="KW-1133">Transmembrane helix</keyword>
<name>A0AAJ0BWS3_9PEZI</name>
<organism evidence="8 9">
    <name type="scientific">Phialemonium atrogriseum</name>
    <dbReference type="NCBI Taxonomy" id="1093897"/>
    <lineage>
        <taxon>Eukaryota</taxon>
        <taxon>Fungi</taxon>
        <taxon>Dikarya</taxon>
        <taxon>Ascomycota</taxon>
        <taxon>Pezizomycotina</taxon>
        <taxon>Sordariomycetes</taxon>
        <taxon>Sordariomycetidae</taxon>
        <taxon>Cephalothecales</taxon>
        <taxon>Cephalothecaceae</taxon>
        <taxon>Phialemonium</taxon>
    </lineage>
</organism>
<dbReference type="EMBL" id="MU839020">
    <property type="protein sequence ID" value="KAK1764539.1"/>
    <property type="molecule type" value="Genomic_DNA"/>
</dbReference>
<evidence type="ECO:0000256" key="3">
    <source>
        <dbReference type="ARBA" id="ARBA00022989"/>
    </source>
</evidence>
<evidence type="ECO:0000313" key="9">
    <source>
        <dbReference type="Proteomes" id="UP001244011"/>
    </source>
</evidence>
<feature type="compositionally biased region" description="Polar residues" evidence="5">
    <location>
        <begin position="44"/>
        <end position="53"/>
    </location>
</feature>
<feature type="region of interest" description="Disordered" evidence="5">
    <location>
        <begin position="34"/>
        <end position="53"/>
    </location>
</feature>
<feature type="transmembrane region" description="Helical" evidence="6">
    <location>
        <begin position="100"/>
        <end position="117"/>
    </location>
</feature>
<dbReference type="GO" id="GO:0005886">
    <property type="term" value="C:plasma membrane"/>
    <property type="evidence" value="ECO:0007669"/>
    <property type="project" value="TreeGrafter"/>
</dbReference>
<evidence type="ECO:0000256" key="1">
    <source>
        <dbReference type="ARBA" id="ARBA00004141"/>
    </source>
</evidence>
<keyword evidence="2 6" id="KW-0812">Transmembrane</keyword>
<gene>
    <name evidence="8" type="ORF">QBC33DRAFT_595392</name>
</gene>
<evidence type="ECO:0000259" key="7">
    <source>
        <dbReference type="PROSITE" id="PS50850"/>
    </source>
</evidence>
<dbReference type="Pfam" id="PF07690">
    <property type="entry name" value="MFS_1"/>
    <property type="match status" value="1"/>
</dbReference>
<dbReference type="AlphaFoldDB" id="A0AAJ0BWS3"/>
<dbReference type="PANTHER" id="PTHR23502:SF160">
    <property type="entry name" value="MAJOR FACILITATOR SUPERFAMILY (MFS) PROFILE DOMAIN-CONTAINING PROTEIN-RELATED"/>
    <property type="match status" value="1"/>
</dbReference>
<feature type="transmembrane region" description="Helical" evidence="6">
    <location>
        <begin position="217"/>
        <end position="237"/>
    </location>
</feature>
<accession>A0AAJ0BWS3</accession>
<dbReference type="Gene3D" id="1.20.1250.20">
    <property type="entry name" value="MFS general substrate transporter like domains"/>
    <property type="match status" value="1"/>
</dbReference>
<feature type="domain" description="Major facilitator superfamily (MFS) profile" evidence="7">
    <location>
        <begin position="63"/>
        <end position="494"/>
    </location>
</feature>
<dbReference type="Proteomes" id="UP001244011">
    <property type="component" value="Unassembled WGS sequence"/>
</dbReference>
<dbReference type="InterPro" id="IPR020846">
    <property type="entry name" value="MFS_dom"/>
</dbReference>
<evidence type="ECO:0000256" key="4">
    <source>
        <dbReference type="ARBA" id="ARBA00023136"/>
    </source>
</evidence>
<feature type="transmembrane region" description="Helical" evidence="6">
    <location>
        <begin position="282"/>
        <end position="310"/>
    </location>
</feature>
<dbReference type="GO" id="GO:0022857">
    <property type="term" value="F:transmembrane transporter activity"/>
    <property type="evidence" value="ECO:0007669"/>
    <property type="project" value="InterPro"/>
</dbReference>
<feature type="transmembrane region" description="Helical" evidence="6">
    <location>
        <begin position="129"/>
        <end position="146"/>
    </location>
</feature>
<evidence type="ECO:0000256" key="6">
    <source>
        <dbReference type="SAM" id="Phobius"/>
    </source>
</evidence>
<evidence type="ECO:0000313" key="8">
    <source>
        <dbReference type="EMBL" id="KAK1764539.1"/>
    </source>
</evidence>
<dbReference type="InterPro" id="IPR036259">
    <property type="entry name" value="MFS_trans_sf"/>
</dbReference>
<keyword evidence="9" id="KW-1185">Reference proteome</keyword>
<feature type="transmembrane region" description="Helical" evidence="6">
    <location>
        <begin position="374"/>
        <end position="393"/>
    </location>
</feature>
<feature type="transmembrane region" description="Helical" evidence="6">
    <location>
        <begin position="330"/>
        <end position="353"/>
    </location>
</feature>
<feature type="transmembrane region" description="Helical" evidence="6">
    <location>
        <begin position="469"/>
        <end position="489"/>
    </location>
</feature>
<evidence type="ECO:0000256" key="2">
    <source>
        <dbReference type="ARBA" id="ARBA00022692"/>
    </source>
</evidence>
<dbReference type="GeneID" id="85315012"/>
<feature type="transmembrane region" description="Helical" evidence="6">
    <location>
        <begin position="158"/>
        <end position="181"/>
    </location>
</feature>
<dbReference type="InterPro" id="IPR011701">
    <property type="entry name" value="MFS"/>
</dbReference>
<protein>
    <submittedName>
        <fullName evidence="8">Major facilitator superfamily domain-containing protein</fullName>
    </submittedName>
</protein>
<feature type="transmembrane region" description="Helical" evidence="6">
    <location>
        <begin position="193"/>
        <end position="211"/>
    </location>
</feature>
<comment type="caution">
    <text evidence="8">The sequence shown here is derived from an EMBL/GenBank/DDBJ whole genome shotgun (WGS) entry which is preliminary data.</text>
</comment>
<dbReference type="SUPFAM" id="SSF103473">
    <property type="entry name" value="MFS general substrate transporter"/>
    <property type="match status" value="1"/>
</dbReference>
<comment type="subcellular location">
    <subcellularLocation>
        <location evidence="1">Membrane</location>
        <topology evidence="1">Multi-pass membrane protein</topology>
    </subcellularLocation>
</comment>
<keyword evidence="4 6" id="KW-0472">Membrane</keyword>
<feature type="transmembrane region" description="Helical" evidence="6">
    <location>
        <begin position="437"/>
        <end position="457"/>
    </location>
</feature>
<dbReference type="RefSeq" id="XP_060280752.1">
    <property type="nucleotide sequence ID" value="XM_060431825.1"/>
</dbReference>
<feature type="transmembrane region" description="Helical" evidence="6">
    <location>
        <begin position="61"/>
        <end position="88"/>
    </location>
</feature>
<dbReference type="PROSITE" id="PS50850">
    <property type="entry name" value="MFS"/>
    <property type="match status" value="1"/>
</dbReference>
<feature type="transmembrane region" description="Helical" evidence="6">
    <location>
        <begin position="405"/>
        <end position="425"/>
    </location>
</feature>
<dbReference type="PANTHER" id="PTHR23502">
    <property type="entry name" value="MAJOR FACILITATOR SUPERFAMILY"/>
    <property type="match status" value="1"/>
</dbReference>
<sequence length="508" mass="55714">MADNGHPKEESETMYVEAAGNALSGTVDESAKLETEEGPVLVPQPTQDPNDPLNWTTSEKYLTCLTVCFFTVLSTFNSSNLVVAVVLLAAEFNQSPTRTGYVICFNLLFMGVGNLLWVPLSRVIGKRPVYLVALLLFTGCNVWTFESQSYESLLASRIVSGLAASAADATVPSLIADLFFVHERGHCMMVFHFALSTGFFIGPLICAYITQEVGWRWTSGLLAIAGGATFLVSIFTVRESNYRRDIADVELPASAYPPKRTLLSWMSLTRGYRPDVSFFKGVWATVCLAVYPPIVWTGLLVGTFVGWNIVTQMTASRVFMKPPFGWKVGSLGLLALSGFIGAIIAFFLGGRLVDLISARMTKANRGIREPEFRLPAIILPAIIGPMGVLTFGICAGRRLTWVGAAFGYGMQAFGLTAVSNVVVTYAVDSYHQFAGEALVIVFVIRNTIAMFLALYTVNWQEATGIENTFGQMVATQYFFLLFAIVMFFYGKRIRAWTCSFGPMAKPMT</sequence>
<evidence type="ECO:0000256" key="5">
    <source>
        <dbReference type="SAM" id="MobiDB-lite"/>
    </source>
</evidence>
<reference evidence="8" key="1">
    <citation type="submission" date="2023-06" db="EMBL/GenBank/DDBJ databases">
        <title>Genome-scale phylogeny and comparative genomics of the fungal order Sordariales.</title>
        <authorList>
            <consortium name="Lawrence Berkeley National Laboratory"/>
            <person name="Hensen N."/>
            <person name="Bonometti L."/>
            <person name="Westerberg I."/>
            <person name="Brannstrom I.O."/>
            <person name="Guillou S."/>
            <person name="Cros-Aarteil S."/>
            <person name="Calhoun S."/>
            <person name="Haridas S."/>
            <person name="Kuo A."/>
            <person name="Mondo S."/>
            <person name="Pangilinan J."/>
            <person name="Riley R."/>
            <person name="Labutti K."/>
            <person name="Andreopoulos B."/>
            <person name="Lipzen A."/>
            <person name="Chen C."/>
            <person name="Yanf M."/>
            <person name="Daum C."/>
            <person name="Ng V."/>
            <person name="Clum A."/>
            <person name="Steindorff A."/>
            <person name="Ohm R."/>
            <person name="Martin F."/>
            <person name="Silar P."/>
            <person name="Natvig D."/>
            <person name="Lalanne C."/>
            <person name="Gautier V."/>
            <person name="Ament-Velasquez S.L."/>
            <person name="Kruys A."/>
            <person name="Hutchinson M.I."/>
            <person name="Powell A.J."/>
            <person name="Barry K."/>
            <person name="Miller A.N."/>
            <person name="Grigoriev I.V."/>
            <person name="Debuchy R."/>
            <person name="Gladieux P."/>
            <person name="Thoren M.H."/>
            <person name="Johannesson H."/>
        </authorList>
    </citation>
    <scope>NUCLEOTIDE SEQUENCE</scope>
    <source>
        <strain evidence="8">8032-3</strain>
    </source>
</reference>
<proteinExistence type="predicted"/>